<dbReference type="Proteomes" id="UP000199524">
    <property type="component" value="Chromosome I"/>
</dbReference>
<keyword evidence="1" id="KW-0472">Membrane</keyword>
<proteinExistence type="predicted"/>
<name>A0A1H1YEV2_9PSED</name>
<evidence type="ECO:0000256" key="1">
    <source>
        <dbReference type="SAM" id="Phobius"/>
    </source>
</evidence>
<gene>
    <name evidence="2" type="ORF">SAMN05216598_4393</name>
</gene>
<accession>A0A1H1YEV2</accession>
<evidence type="ECO:0000313" key="2">
    <source>
        <dbReference type="EMBL" id="SDT20058.1"/>
    </source>
</evidence>
<evidence type="ECO:0000313" key="3">
    <source>
        <dbReference type="Proteomes" id="UP000199524"/>
    </source>
</evidence>
<dbReference type="AlphaFoldDB" id="A0A1H1YEV2"/>
<organism evidence="2 3">
    <name type="scientific">Pseudomonas asplenii</name>
    <dbReference type="NCBI Taxonomy" id="53407"/>
    <lineage>
        <taxon>Bacteria</taxon>
        <taxon>Pseudomonadati</taxon>
        <taxon>Pseudomonadota</taxon>
        <taxon>Gammaproteobacteria</taxon>
        <taxon>Pseudomonadales</taxon>
        <taxon>Pseudomonadaceae</taxon>
        <taxon>Pseudomonas</taxon>
    </lineage>
</organism>
<reference evidence="3" key="1">
    <citation type="submission" date="2016-10" db="EMBL/GenBank/DDBJ databases">
        <authorList>
            <person name="Varghese N."/>
            <person name="Submissions S."/>
        </authorList>
    </citation>
    <scope>NUCLEOTIDE SEQUENCE [LARGE SCALE GENOMIC DNA]</scope>
    <source>
        <strain evidence="3">ATCC 23835</strain>
    </source>
</reference>
<feature type="transmembrane region" description="Helical" evidence="1">
    <location>
        <begin position="12"/>
        <end position="30"/>
    </location>
</feature>
<dbReference type="EMBL" id="LT629777">
    <property type="protein sequence ID" value="SDT20058.1"/>
    <property type="molecule type" value="Genomic_DNA"/>
</dbReference>
<keyword evidence="1" id="KW-0812">Transmembrane</keyword>
<keyword evidence="1" id="KW-1133">Transmembrane helix</keyword>
<sequence>MSIPQPSRVSPLFVVLARFGVTLVIVIFVLPPSILSLNGRSQSCPALSQVFMLIGCDACLQYIEAEAENAEVINRRTTFSN</sequence>
<protein>
    <submittedName>
        <fullName evidence="2">Uncharacterized protein</fullName>
    </submittedName>
</protein>
<keyword evidence="3" id="KW-1185">Reference proteome</keyword>